<dbReference type="InterPro" id="IPR013424">
    <property type="entry name" value="Ice-binding_C"/>
</dbReference>
<dbReference type="NCBIfam" id="TIGR04215">
    <property type="entry name" value="choice_anch_A"/>
    <property type="match status" value="1"/>
</dbReference>
<evidence type="ECO:0000256" key="1">
    <source>
        <dbReference type="SAM" id="SignalP"/>
    </source>
</evidence>
<feature type="chain" id="PRO_5046512249" evidence="1">
    <location>
        <begin position="34"/>
        <end position="333"/>
    </location>
</feature>
<feature type="domain" description="Ice-binding protein C-terminal" evidence="2">
    <location>
        <begin position="307"/>
        <end position="328"/>
    </location>
</feature>
<keyword evidence="4" id="KW-0176">Collagen</keyword>
<evidence type="ECO:0000259" key="3">
    <source>
        <dbReference type="Pfam" id="PF20597"/>
    </source>
</evidence>
<dbReference type="Pfam" id="PF07589">
    <property type="entry name" value="PEP-CTERM"/>
    <property type="match status" value="1"/>
</dbReference>
<evidence type="ECO:0000313" key="5">
    <source>
        <dbReference type="Proteomes" id="UP001331561"/>
    </source>
</evidence>
<dbReference type="Pfam" id="PF20597">
    <property type="entry name" value="pAdhesive_15"/>
    <property type="match status" value="1"/>
</dbReference>
<dbReference type="InterPro" id="IPR026588">
    <property type="entry name" value="Choice_anch_A"/>
</dbReference>
<evidence type="ECO:0000313" key="4">
    <source>
        <dbReference type="EMBL" id="MEC5385639.1"/>
    </source>
</evidence>
<keyword evidence="1" id="KW-0732">Signal</keyword>
<reference evidence="4 5" key="1">
    <citation type="submission" date="2024-01" db="EMBL/GenBank/DDBJ databases">
        <title>Uliginosibacterium soil sp. nov.</title>
        <authorList>
            <person name="Lv Y."/>
        </authorList>
    </citation>
    <scope>NUCLEOTIDE SEQUENCE [LARGE SCALE GENOMIC DNA]</scope>
    <source>
        <strain evidence="4 5">H3</strain>
    </source>
</reference>
<dbReference type="RefSeq" id="WP_327598589.1">
    <property type="nucleotide sequence ID" value="NZ_JAYXHS010000001.1"/>
</dbReference>
<comment type="caution">
    <text evidence="4">The sequence shown here is derived from an EMBL/GenBank/DDBJ whole genome shotgun (WGS) entry which is preliminary data.</text>
</comment>
<feature type="signal peptide" evidence="1">
    <location>
        <begin position="1"/>
        <end position="33"/>
    </location>
</feature>
<dbReference type="EMBL" id="JAYXHS010000001">
    <property type="protein sequence ID" value="MEC5385639.1"/>
    <property type="molecule type" value="Genomic_DNA"/>
</dbReference>
<dbReference type="Proteomes" id="UP001331561">
    <property type="component" value="Unassembled WGS sequence"/>
</dbReference>
<name>A0ABU6K1X3_9RHOO</name>
<organism evidence="4 5">
    <name type="scientific">Uliginosibacterium silvisoli</name>
    <dbReference type="NCBI Taxonomy" id="3114758"/>
    <lineage>
        <taxon>Bacteria</taxon>
        <taxon>Pseudomonadati</taxon>
        <taxon>Pseudomonadota</taxon>
        <taxon>Betaproteobacteria</taxon>
        <taxon>Rhodocyclales</taxon>
        <taxon>Zoogloeaceae</taxon>
        <taxon>Uliginosibacterium</taxon>
    </lineage>
</organism>
<evidence type="ECO:0000259" key="2">
    <source>
        <dbReference type="Pfam" id="PF07589"/>
    </source>
</evidence>
<proteinExistence type="predicted"/>
<accession>A0ABU6K1X3</accession>
<gene>
    <name evidence="4" type="ORF">VVD49_07880</name>
</gene>
<sequence>MFKLSPSLHLTTRILHRTAFALTLIVAASSAQASSAYNLGVAGNFSAFVFGDMTVTGSTDAEHSVAVQGNFKASTWTAAQGGATYSTGGKDWAVVVGGNINWSDGSAKSGGTYVGGTLTVSGANNPTLGAVQQGGASPVDFAAAKSQLTAESARLMNMTATGTTLYGTQKSGGWTNGIYLQGSNKSVEYFTLDSSKLAAGNTFQQLSLDSGFAAGSTIVINIVGTATEIALANLNSLLGFSGHETLLNFASNISKITLGSLNADASVLALNASVVANGGNINGSVIAKSYTGSAQLNGGHASSSASSVPEPGSLALVALGLVGLATHRLRKRA</sequence>
<protein>
    <submittedName>
        <fullName evidence="4">Collagen-binding domain-containing protein</fullName>
    </submittedName>
</protein>
<dbReference type="NCBIfam" id="TIGR02595">
    <property type="entry name" value="PEP_CTERM"/>
    <property type="match status" value="1"/>
</dbReference>
<feature type="domain" description="Choice-of-anchor A" evidence="3">
    <location>
        <begin position="39"/>
        <end position="297"/>
    </location>
</feature>
<keyword evidence="5" id="KW-1185">Reference proteome</keyword>